<dbReference type="EMBL" id="GECZ01005883">
    <property type="protein sequence ID" value="JAS63886.1"/>
    <property type="molecule type" value="Transcribed_RNA"/>
</dbReference>
<dbReference type="GO" id="GO:0051082">
    <property type="term" value="F:unfolded protein binding"/>
    <property type="evidence" value="ECO:0007669"/>
    <property type="project" value="InterPro"/>
</dbReference>
<dbReference type="GO" id="GO:0006457">
    <property type="term" value="P:protein folding"/>
    <property type="evidence" value="ECO:0007669"/>
    <property type="project" value="InterPro"/>
</dbReference>
<organism evidence="5">
    <name type="scientific">Cuerna arida</name>
    <dbReference type="NCBI Taxonomy" id="1464854"/>
    <lineage>
        <taxon>Eukaryota</taxon>
        <taxon>Metazoa</taxon>
        <taxon>Ecdysozoa</taxon>
        <taxon>Arthropoda</taxon>
        <taxon>Hexapoda</taxon>
        <taxon>Insecta</taxon>
        <taxon>Pterygota</taxon>
        <taxon>Neoptera</taxon>
        <taxon>Paraneoptera</taxon>
        <taxon>Hemiptera</taxon>
        <taxon>Auchenorrhyncha</taxon>
        <taxon>Membracoidea</taxon>
        <taxon>Cicadellidae</taxon>
        <taxon>Cicadellinae</taxon>
        <taxon>Proconiini</taxon>
        <taxon>Cuerna</taxon>
    </lineage>
</organism>
<dbReference type="Gene3D" id="2.60.120.200">
    <property type="match status" value="1"/>
</dbReference>
<gene>
    <name evidence="5" type="ORF">g.30382</name>
</gene>
<evidence type="ECO:0000313" key="5">
    <source>
        <dbReference type="EMBL" id="JAS63886.1"/>
    </source>
</evidence>
<comment type="similarity">
    <text evidence="2 4">Belongs to the calreticulin family.</text>
</comment>
<feature type="non-terminal residue" evidence="5">
    <location>
        <position position="163"/>
    </location>
</feature>
<evidence type="ECO:0008006" key="6">
    <source>
        <dbReference type="Google" id="ProtNLM"/>
    </source>
</evidence>
<dbReference type="Pfam" id="PF00262">
    <property type="entry name" value="Calreticulin"/>
    <property type="match status" value="1"/>
</dbReference>
<dbReference type="PANTHER" id="PTHR11073:SF1">
    <property type="entry name" value="CALNEXIN 14D-RELATED"/>
    <property type="match status" value="1"/>
</dbReference>
<dbReference type="GO" id="GO:0005509">
    <property type="term" value="F:calcium ion binding"/>
    <property type="evidence" value="ECO:0007669"/>
    <property type="project" value="InterPro"/>
</dbReference>
<keyword evidence="4" id="KW-0143">Chaperone</keyword>
<evidence type="ECO:0000256" key="1">
    <source>
        <dbReference type="ARBA" id="ARBA00004240"/>
    </source>
</evidence>
<dbReference type="InterPro" id="IPR013320">
    <property type="entry name" value="ConA-like_dom_sf"/>
</dbReference>
<reference evidence="5" key="1">
    <citation type="submission" date="2015-11" db="EMBL/GenBank/DDBJ databases">
        <title>De novo transcriptome assembly of four potential Pierce s Disease insect vectors from Arizona vineyards.</title>
        <authorList>
            <person name="Tassone E.E."/>
        </authorList>
    </citation>
    <scope>NUCLEOTIDE SEQUENCE</scope>
</reference>
<comment type="subcellular location">
    <subcellularLocation>
        <location evidence="1">Endoplasmic reticulum</location>
    </subcellularLocation>
</comment>
<dbReference type="InterPro" id="IPR001580">
    <property type="entry name" value="Calret/calnex"/>
</dbReference>
<sequence length="163" mass="18023">IHRYPVKVLLSNAIKCVLVSTISYFSKMMRLVICLLVVTSVVLADESEASVEVDDASVDDTEATIETVEDISYVTPTLPSGSSVYIAEHFDDPTSFKKKWIKSEAKKEGIDEDIAKYDGLWEVEAAERDPLKGDMGLVLKSKAKHSAIAAKLDRPFVFGERPL</sequence>
<keyword evidence="3 4" id="KW-0256">Endoplasmic reticulum</keyword>
<dbReference type="SUPFAM" id="SSF49899">
    <property type="entry name" value="Concanavalin A-like lectins/glucanases"/>
    <property type="match status" value="1"/>
</dbReference>
<dbReference type="AlphaFoldDB" id="A0A1B6GN57"/>
<feature type="non-terminal residue" evidence="5">
    <location>
        <position position="1"/>
    </location>
</feature>
<protein>
    <recommendedName>
        <fullName evidence="6">Calnexin</fullName>
    </recommendedName>
</protein>
<name>A0A1B6GN57_9HEMI</name>
<accession>A0A1B6GN57</accession>
<evidence type="ECO:0000256" key="4">
    <source>
        <dbReference type="RuleBase" id="RU362126"/>
    </source>
</evidence>
<evidence type="ECO:0000256" key="3">
    <source>
        <dbReference type="ARBA" id="ARBA00022824"/>
    </source>
</evidence>
<proteinExistence type="inferred from homology"/>
<dbReference type="PANTHER" id="PTHR11073">
    <property type="entry name" value="CALRETICULIN AND CALNEXIN"/>
    <property type="match status" value="1"/>
</dbReference>
<dbReference type="GO" id="GO:0005789">
    <property type="term" value="C:endoplasmic reticulum membrane"/>
    <property type="evidence" value="ECO:0007669"/>
    <property type="project" value="TreeGrafter"/>
</dbReference>
<dbReference type="GO" id="GO:0036503">
    <property type="term" value="P:ERAD pathway"/>
    <property type="evidence" value="ECO:0007669"/>
    <property type="project" value="TreeGrafter"/>
</dbReference>
<evidence type="ECO:0000256" key="2">
    <source>
        <dbReference type="ARBA" id="ARBA00010983"/>
    </source>
</evidence>